<accession>A0ABU9VUQ8</accession>
<evidence type="ECO:0000313" key="1">
    <source>
        <dbReference type="EMBL" id="MEN1760902.1"/>
    </source>
</evidence>
<reference evidence="1 2" key="1">
    <citation type="submission" date="2024-04" db="EMBL/GenBank/DDBJ databases">
        <title>Genome sequencing and metabolic network reconstruction of aminoacids and betaine degradation by Anoxynatronum sibiricum.</title>
        <authorList>
            <person name="Detkova E.N."/>
            <person name="Boltjanskaja Y.V."/>
            <person name="Mardanov A.V."/>
            <person name="Kevbrin V."/>
        </authorList>
    </citation>
    <scope>NUCLEOTIDE SEQUENCE [LARGE SCALE GENOMIC DNA]</scope>
    <source>
        <strain evidence="1 2">Z-7981</strain>
    </source>
</reference>
<proteinExistence type="predicted"/>
<sequence>MDNRSATPLEGIVFLDLQGVNLRWKTLGAIFDHCKCTKNEQKSAYLSKQCNIKEKSKYYQKKWSADIPGAVSFFEADEMISTRS</sequence>
<keyword evidence="2" id="KW-1185">Reference proteome</keyword>
<organism evidence="1 2">
    <name type="scientific">Anoxynatronum sibiricum</name>
    <dbReference type="NCBI Taxonomy" id="210623"/>
    <lineage>
        <taxon>Bacteria</taxon>
        <taxon>Bacillati</taxon>
        <taxon>Bacillota</taxon>
        <taxon>Clostridia</taxon>
        <taxon>Eubacteriales</taxon>
        <taxon>Clostridiaceae</taxon>
        <taxon>Anoxynatronum</taxon>
    </lineage>
</organism>
<protein>
    <submittedName>
        <fullName evidence="1">Uncharacterized protein</fullName>
    </submittedName>
</protein>
<comment type="caution">
    <text evidence="1">The sequence shown here is derived from an EMBL/GenBank/DDBJ whole genome shotgun (WGS) entry which is preliminary data.</text>
</comment>
<evidence type="ECO:0000313" key="2">
    <source>
        <dbReference type="Proteomes" id="UP001407405"/>
    </source>
</evidence>
<gene>
    <name evidence="1" type="ORF">AAIG11_10470</name>
</gene>
<dbReference type="EMBL" id="JBCITM010000010">
    <property type="protein sequence ID" value="MEN1760902.1"/>
    <property type="molecule type" value="Genomic_DNA"/>
</dbReference>
<dbReference type="Proteomes" id="UP001407405">
    <property type="component" value="Unassembled WGS sequence"/>
</dbReference>
<name>A0ABU9VUQ8_9CLOT</name>